<accession>A0A072V876</accession>
<reference evidence="2" key="3">
    <citation type="submission" date="2015-04" db="UniProtKB">
        <authorList>
            <consortium name="EnsemblPlants"/>
        </authorList>
    </citation>
    <scope>IDENTIFICATION</scope>
    <source>
        <strain evidence="2">cv. Jemalong A17</strain>
    </source>
</reference>
<organism evidence="1 3">
    <name type="scientific">Medicago truncatula</name>
    <name type="common">Barrel medic</name>
    <name type="synonym">Medicago tribuloides</name>
    <dbReference type="NCBI Taxonomy" id="3880"/>
    <lineage>
        <taxon>Eukaryota</taxon>
        <taxon>Viridiplantae</taxon>
        <taxon>Streptophyta</taxon>
        <taxon>Embryophyta</taxon>
        <taxon>Tracheophyta</taxon>
        <taxon>Spermatophyta</taxon>
        <taxon>Magnoliopsida</taxon>
        <taxon>eudicotyledons</taxon>
        <taxon>Gunneridae</taxon>
        <taxon>Pentapetalae</taxon>
        <taxon>rosids</taxon>
        <taxon>fabids</taxon>
        <taxon>Fabales</taxon>
        <taxon>Fabaceae</taxon>
        <taxon>Papilionoideae</taxon>
        <taxon>50 kb inversion clade</taxon>
        <taxon>NPAAA clade</taxon>
        <taxon>Hologalegina</taxon>
        <taxon>IRL clade</taxon>
        <taxon>Trifolieae</taxon>
        <taxon>Medicago</taxon>
    </lineage>
</organism>
<name>A0A072V876_MEDTR</name>
<sequence>MILATGRQKRFSIEIAEKNNQDWQEKNAFQLISNRTTNFGMRYYPYAMFRQKYFAYESAKQNQHHLANSTR</sequence>
<evidence type="ECO:0000313" key="3">
    <source>
        <dbReference type="Proteomes" id="UP000002051"/>
    </source>
</evidence>
<dbReference type="EnsemblPlants" id="KEH37568">
    <property type="protein sequence ID" value="KEH37568"/>
    <property type="gene ID" value="MTR_2g041500"/>
</dbReference>
<evidence type="ECO:0000313" key="2">
    <source>
        <dbReference type="EnsemblPlants" id="KEH37568"/>
    </source>
</evidence>
<reference evidence="1 3" key="1">
    <citation type="journal article" date="2011" name="Nature">
        <title>The Medicago genome provides insight into the evolution of rhizobial symbioses.</title>
        <authorList>
            <person name="Young N.D."/>
            <person name="Debelle F."/>
            <person name="Oldroyd G.E."/>
            <person name="Geurts R."/>
            <person name="Cannon S.B."/>
            <person name="Udvardi M.K."/>
            <person name="Benedito V.A."/>
            <person name="Mayer K.F."/>
            <person name="Gouzy J."/>
            <person name="Schoof H."/>
            <person name="Van de Peer Y."/>
            <person name="Proost S."/>
            <person name="Cook D.R."/>
            <person name="Meyers B.C."/>
            <person name="Spannagl M."/>
            <person name="Cheung F."/>
            <person name="De Mita S."/>
            <person name="Krishnakumar V."/>
            <person name="Gundlach H."/>
            <person name="Zhou S."/>
            <person name="Mudge J."/>
            <person name="Bharti A.K."/>
            <person name="Murray J.D."/>
            <person name="Naoumkina M.A."/>
            <person name="Rosen B."/>
            <person name="Silverstein K.A."/>
            <person name="Tang H."/>
            <person name="Rombauts S."/>
            <person name="Zhao P.X."/>
            <person name="Zhou P."/>
            <person name="Barbe V."/>
            <person name="Bardou P."/>
            <person name="Bechner M."/>
            <person name="Bellec A."/>
            <person name="Berger A."/>
            <person name="Berges H."/>
            <person name="Bidwell S."/>
            <person name="Bisseling T."/>
            <person name="Choisne N."/>
            <person name="Couloux A."/>
            <person name="Denny R."/>
            <person name="Deshpande S."/>
            <person name="Dai X."/>
            <person name="Doyle J.J."/>
            <person name="Dudez A.M."/>
            <person name="Farmer A.D."/>
            <person name="Fouteau S."/>
            <person name="Franken C."/>
            <person name="Gibelin C."/>
            <person name="Gish J."/>
            <person name="Goldstein S."/>
            <person name="Gonzalez A.J."/>
            <person name="Green P.J."/>
            <person name="Hallab A."/>
            <person name="Hartog M."/>
            <person name="Hua A."/>
            <person name="Humphray S.J."/>
            <person name="Jeong D.H."/>
            <person name="Jing Y."/>
            <person name="Jocker A."/>
            <person name="Kenton S.M."/>
            <person name="Kim D.J."/>
            <person name="Klee K."/>
            <person name="Lai H."/>
            <person name="Lang C."/>
            <person name="Lin S."/>
            <person name="Macmil S.L."/>
            <person name="Magdelenat G."/>
            <person name="Matthews L."/>
            <person name="McCorrison J."/>
            <person name="Monaghan E.L."/>
            <person name="Mun J.H."/>
            <person name="Najar F.Z."/>
            <person name="Nicholson C."/>
            <person name="Noirot C."/>
            <person name="O'Bleness M."/>
            <person name="Paule C.R."/>
            <person name="Poulain J."/>
            <person name="Prion F."/>
            <person name="Qin B."/>
            <person name="Qu C."/>
            <person name="Retzel E.F."/>
            <person name="Riddle C."/>
            <person name="Sallet E."/>
            <person name="Samain S."/>
            <person name="Samson N."/>
            <person name="Sanders I."/>
            <person name="Saurat O."/>
            <person name="Scarpelli C."/>
            <person name="Schiex T."/>
            <person name="Segurens B."/>
            <person name="Severin A.J."/>
            <person name="Sherrier D.J."/>
            <person name="Shi R."/>
            <person name="Sims S."/>
            <person name="Singer S.R."/>
            <person name="Sinharoy S."/>
            <person name="Sterck L."/>
            <person name="Viollet A."/>
            <person name="Wang B.B."/>
            <person name="Wang K."/>
            <person name="Wang M."/>
            <person name="Wang X."/>
            <person name="Warfsmann J."/>
            <person name="Weissenbach J."/>
            <person name="White D.D."/>
            <person name="White J.D."/>
            <person name="Wiley G.B."/>
            <person name="Wincker P."/>
            <person name="Xing Y."/>
            <person name="Yang L."/>
            <person name="Yao Z."/>
            <person name="Ying F."/>
            <person name="Zhai J."/>
            <person name="Zhou L."/>
            <person name="Zuber A."/>
            <person name="Denarie J."/>
            <person name="Dixon R.A."/>
            <person name="May G.D."/>
            <person name="Schwartz D.C."/>
            <person name="Rogers J."/>
            <person name="Quetier F."/>
            <person name="Town C.D."/>
            <person name="Roe B.A."/>
        </authorList>
    </citation>
    <scope>NUCLEOTIDE SEQUENCE [LARGE SCALE GENOMIC DNA]</scope>
    <source>
        <strain evidence="1">A17</strain>
        <strain evidence="2 3">cv. Jemalong A17</strain>
    </source>
</reference>
<evidence type="ECO:0000313" key="1">
    <source>
        <dbReference type="EMBL" id="KEH37568.1"/>
    </source>
</evidence>
<dbReference type="Proteomes" id="UP000002051">
    <property type="component" value="Chromosome 2"/>
</dbReference>
<proteinExistence type="predicted"/>
<dbReference type="AlphaFoldDB" id="A0A072V876"/>
<dbReference type="HOGENOM" id="CLU_2743768_0_0_1"/>
<dbReference type="EMBL" id="CM001218">
    <property type="protein sequence ID" value="KEH37568.1"/>
    <property type="molecule type" value="Genomic_DNA"/>
</dbReference>
<keyword evidence="3" id="KW-1185">Reference proteome</keyword>
<reference evidence="1 3" key="2">
    <citation type="journal article" date="2014" name="BMC Genomics">
        <title>An improved genome release (version Mt4.0) for the model legume Medicago truncatula.</title>
        <authorList>
            <person name="Tang H."/>
            <person name="Krishnakumar V."/>
            <person name="Bidwell S."/>
            <person name="Rosen B."/>
            <person name="Chan A."/>
            <person name="Zhou S."/>
            <person name="Gentzbittel L."/>
            <person name="Childs K.L."/>
            <person name="Yandell M."/>
            <person name="Gundlach H."/>
            <person name="Mayer K.F."/>
            <person name="Schwartz D.C."/>
            <person name="Town C.D."/>
        </authorList>
    </citation>
    <scope>GENOME REANNOTATION</scope>
    <source>
        <strain evidence="1">A17</strain>
        <strain evidence="2 3">cv. Jemalong A17</strain>
    </source>
</reference>
<gene>
    <name evidence="1" type="ordered locus">MTR_2g041500</name>
</gene>
<protein>
    <submittedName>
        <fullName evidence="1 2">Uncharacterized protein</fullName>
    </submittedName>
</protein>